<dbReference type="Pfam" id="PF11374">
    <property type="entry name" value="DUF3176"/>
    <property type="match status" value="1"/>
</dbReference>
<protein>
    <recommendedName>
        <fullName evidence="5">DUF676 domain-containing protein</fullName>
    </recommendedName>
</protein>
<evidence type="ECO:0008006" key="5">
    <source>
        <dbReference type="Google" id="ProtNLM"/>
    </source>
</evidence>
<feature type="compositionally biased region" description="Pro residues" evidence="1">
    <location>
        <begin position="33"/>
        <end position="48"/>
    </location>
</feature>
<keyword evidence="2" id="KW-0812">Transmembrane</keyword>
<evidence type="ECO:0000256" key="1">
    <source>
        <dbReference type="SAM" id="MobiDB-lite"/>
    </source>
</evidence>
<evidence type="ECO:0000256" key="2">
    <source>
        <dbReference type="SAM" id="Phobius"/>
    </source>
</evidence>
<dbReference type="EMBL" id="CAJPDR010000003">
    <property type="protein sequence ID" value="CAF9904009.1"/>
    <property type="molecule type" value="Genomic_DNA"/>
</dbReference>
<reference evidence="3" key="1">
    <citation type="submission" date="2021-03" db="EMBL/GenBank/DDBJ databases">
        <authorList>
            <person name="Tagirdzhanova G."/>
        </authorList>
    </citation>
    <scope>NUCLEOTIDE SEQUENCE</scope>
</reference>
<dbReference type="InterPro" id="IPR029058">
    <property type="entry name" value="AB_hydrolase_fold"/>
</dbReference>
<sequence length="669" mass="72903">MASNLIQRDTQGGHALNHLSSLARTQPGHSIRPPRPTPIPPRPAPIHPKAPSKQARSALKSRYERAFTDWWLWEVLAVLFSLGTFSALVTILIVYDGHSVARLPQRLSLNAIISILSTISRTTLMFSVTATLSQFKWLLFSGRTRQLKDLQLYDDASRGPLGSSILLMSEKGRSWASIGALVTVLVLALDPFFQQLLRISNRIVYQDSPPLILQRALDVSGLGPMTQETFNDSLVEAINKAVFTPGPISDNQPPCPTDTNRTPSGFGLYAFKRTSTLASSPGTVLSADLCSMEFCLQNRNVSISSGKLHSYVSDTIYADRNLSTRSGFDVSYVFPDGTDSLALNLGPATEPALETALSTLLTGNVTETTASQPQDNNSTSSSNLIGGFDASPDISLAMANLARAMTNYIRAASNHTVILGAVFLITGIIETKRRGADVWKDSELALLFHGLSGGNERFAELRNISEMDYVASRMKVTMTSTRVGGRVLRLTDQQFSTYGYRCDRPASGDITRYASDLLERLANVREDCPERTILFVAHDLGGFIVQKALKVAKYDPEYSGVLNATRGAVFFGTEESSPFRRWDEETLSQLVSDIEWFDDSRTSSRPPAAPIIVGCFEDASTPTPTQDCASADLQCLSEEYGSSFKLKSSGTAAGAIAVREESSSIEADF</sequence>
<dbReference type="Proteomes" id="UP000664203">
    <property type="component" value="Unassembled WGS sequence"/>
</dbReference>
<name>A0A8H3ECI8_9LECA</name>
<dbReference type="PANTHER" id="PTHR35394:SF5">
    <property type="entry name" value="DUF3176 DOMAIN-CONTAINING PROTEIN"/>
    <property type="match status" value="1"/>
</dbReference>
<comment type="caution">
    <text evidence="3">The sequence shown here is derived from an EMBL/GenBank/DDBJ whole genome shotgun (WGS) entry which is preliminary data.</text>
</comment>
<dbReference type="AlphaFoldDB" id="A0A8H3ECI8"/>
<dbReference type="Gene3D" id="3.40.50.1820">
    <property type="entry name" value="alpha/beta hydrolase"/>
    <property type="match status" value="1"/>
</dbReference>
<keyword evidence="4" id="KW-1185">Reference proteome</keyword>
<gene>
    <name evidence="3" type="ORF">ALECFALPRED_004799</name>
</gene>
<evidence type="ECO:0000313" key="4">
    <source>
        <dbReference type="Proteomes" id="UP000664203"/>
    </source>
</evidence>
<dbReference type="InterPro" id="IPR021514">
    <property type="entry name" value="DUF3176"/>
</dbReference>
<proteinExistence type="predicted"/>
<keyword evidence="2" id="KW-1133">Transmembrane helix</keyword>
<dbReference type="SUPFAM" id="SSF53474">
    <property type="entry name" value="alpha/beta-Hydrolases"/>
    <property type="match status" value="1"/>
</dbReference>
<evidence type="ECO:0000313" key="3">
    <source>
        <dbReference type="EMBL" id="CAF9904009.1"/>
    </source>
</evidence>
<feature type="transmembrane region" description="Helical" evidence="2">
    <location>
        <begin position="70"/>
        <end position="95"/>
    </location>
</feature>
<organism evidence="3 4">
    <name type="scientific">Alectoria fallacina</name>
    <dbReference type="NCBI Taxonomy" id="1903189"/>
    <lineage>
        <taxon>Eukaryota</taxon>
        <taxon>Fungi</taxon>
        <taxon>Dikarya</taxon>
        <taxon>Ascomycota</taxon>
        <taxon>Pezizomycotina</taxon>
        <taxon>Lecanoromycetes</taxon>
        <taxon>OSLEUM clade</taxon>
        <taxon>Lecanoromycetidae</taxon>
        <taxon>Lecanorales</taxon>
        <taxon>Lecanorineae</taxon>
        <taxon>Parmeliaceae</taxon>
        <taxon>Alectoria</taxon>
    </lineage>
</organism>
<dbReference type="OrthoDB" id="5376804at2759"/>
<dbReference type="PANTHER" id="PTHR35394">
    <property type="entry name" value="DUF3176 DOMAIN-CONTAINING PROTEIN"/>
    <property type="match status" value="1"/>
</dbReference>
<feature type="region of interest" description="Disordered" evidence="1">
    <location>
        <begin position="25"/>
        <end position="55"/>
    </location>
</feature>
<keyword evidence="2" id="KW-0472">Membrane</keyword>
<accession>A0A8H3ECI8</accession>